<protein>
    <submittedName>
        <fullName evidence="1">Uncharacterized protein</fullName>
    </submittedName>
</protein>
<proteinExistence type="predicted"/>
<accession>A0AAP8JDV9</accession>
<sequence length="304" mass="35699">MNQKQIKMLKKEIVDESALNVGYYEAVIPEIIDNIDSDAFYEVMGKSSGEWLLEAAKSNDRVEFENILVSEMIKNMSYSDFKNVAHYFFGYQQNKEEFVARSVEWTNDLFIQFQNDTDNILETNIKKEMLNMDNSQLNNMEIITKNFEATQILILDNLRLAQDIFKEKMLEKTPTEIFDNASKIIYVGDALFELEGFVEDFTTDEYRERMYSYDKQMAALFERFYMDSPQDSSETFILAAENSYYKTDENYEIGSDDKSYFMENYIADYFELKPYLETFESKTKTSKSIENIAETSDSIKIKGM</sequence>
<organism evidence="1 2">
    <name type="scientific">Lactococcus lactis</name>
    <dbReference type="NCBI Taxonomy" id="1358"/>
    <lineage>
        <taxon>Bacteria</taxon>
        <taxon>Bacillati</taxon>
        <taxon>Bacillota</taxon>
        <taxon>Bacilli</taxon>
        <taxon>Lactobacillales</taxon>
        <taxon>Streptococcaceae</taxon>
        <taxon>Lactococcus</taxon>
    </lineage>
</organism>
<evidence type="ECO:0000313" key="1">
    <source>
        <dbReference type="EMBL" id="PFG89204.1"/>
    </source>
</evidence>
<dbReference type="AlphaFoldDB" id="A0AAP8JDV9"/>
<gene>
    <name evidence="1" type="ORF">BW154_06940</name>
</gene>
<name>A0AAP8JDV9_9LACT</name>
<reference evidence="1" key="1">
    <citation type="submission" date="2017-01" db="EMBL/GenBank/DDBJ databases">
        <authorList>
            <person name="Lo R."/>
        </authorList>
    </citation>
    <scope>NUCLEOTIDE SEQUENCE</scope>
    <source>
        <strain evidence="1">537</strain>
    </source>
</reference>
<dbReference type="Proteomes" id="UP000225275">
    <property type="component" value="Unassembled WGS sequence"/>
</dbReference>
<dbReference type="EMBL" id="MTJS01000002">
    <property type="protein sequence ID" value="PFG89204.1"/>
    <property type="molecule type" value="Genomic_DNA"/>
</dbReference>
<evidence type="ECO:0000313" key="2">
    <source>
        <dbReference type="Proteomes" id="UP000225275"/>
    </source>
</evidence>
<dbReference type="RefSeq" id="WP_179884619.1">
    <property type="nucleotide sequence ID" value="NZ_JAOWLS010000001.1"/>
</dbReference>
<comment type="caution">
    <text evidence="1">The sequence shown here is derived from an EMBL/GenBank/DDBJ whole genome shotgun (WGS) entry which is preliminary data.</text>
</comment>
<reference evidence="1" key="2">
    <citation type="journal article" date="2018" name="Food Control">
        <title>Characterization of Lactococcus lactis isolates from herbs, fruits and vegetables for use as biopreservatives against Listeria monocytogenes in cheese.</title>
        <authorList>
            <person name="Ho V."/>
            <person name="Lo R."/>
            <person name="Bansal N."/>
            <person name="Turner M.S."/>
        </authorList>
    </citation>
    <scope>NUCLEOTIDE SEQUENCE</scope>
    <source>
        <strain evidence="1">537</strain>
    </source>
</reference>